<reference evidence="2 3" key="1">
    <citation type="submission" date="2018-03" db="EMBL/GenBank/DDBJ databases">
        <title>Genomic Encyclopedia of Type Strains, Phase III (KMG-III): the genomes of soil and plant-associated and newly described type strains.</title>
        <authorList>
            <person name="Whitman W."/>
        </authorList>
    </citation>
    <scope>NUCLEOTIDE SEQUENCE [LARGE SCALE GENOMIC DNA]</scope>
    <source>
        <strain evidence="2 3">CGMCC 4.7097</strain>
    </source>
</reference>
<accession>A0A2P8IFH5</accession>
<evidence type="ECO:0000256" key="1">
    <source>
        <dbReference type="SAM" id="MobiDB-lite"/>
    </source>
</evidence>
<dbReference type="EMBL" id="PYAX01000002">
    <property type="protein sequence ID" value="PSL57203.1"/>
    <property type="molecule type" value="Genomic_DNA"/>
</dbReference>
<proteinExistence type="predicted"/>
<gene>
    <name evidence="2" type="ORF">B0I31_102181</name>
</gene>
<evidence type="ECO:0000313" key="2">
    <source>
        <dbReference type="EMBL" id="PSL57203.1"/>
    </source>
</evidence>
<feature type="compositionally biased region" description="Low complexity" evidence="1">
    <location>
        <begin position="21"/>
        <end position="40"/>
    </location>
</feature>
<protein>
    <submittedName>
        <fullName evidence="2">Uncharacterized protein</fullName>
    </submittedName>
</protein>
<keyword evidence="3" id="KW-1185">Reference proteome</keyword>
<sequence length="81" mass="8136">MGARICANISLPGNRSTSSTPNAANEHASAANAPNAGPTARSLTEPANPCGHQRTLTRRLALSGWAGIAEPNPCGTALTAT</sequence>
<comment type="caution">
    <text evidence="2">The sequence shown here is derived from an EMBL/GenBank/DDBJ whole genome shotgun (WGS) entry which is preliminary data.</text>
</comment>
<name>A0A2P8IFH5_SACCR</name>
<feature type="region of interest" description="Disordered" evidence="1">
    <location>
        <begin position="1"/>
        <end position="51"/>
    </location>
</feature>
<evidence type="ECO:0000313" key="3">
    <source>
        <dbReference type="Proteomes" id="UP000241118"/>
    </source>
</evidence>
<dbReference type="AlphaFoldDB" id="A0A2P8IFH5"/>
<dbReference type="Proteomes" id="UP000241118">
    <property type="component" value="Unassembled WGS sequence"/>
</dbReference>
<feature type="compositionally biased region" description="Polar residues" evidence="1">
    <location>
        <begin position="11"/>
        <end position="20"/>
    </location>
</feature>
<organism evidence="2 3">
    <name type="scientific">Saccharothrix carnea</name>
    <dbReference type="NCBI Taxonomy" id="1280637"/>
    <lineage>
        <taxon>Bacteria</taxon>
        <taxon>Bacillati</taxon>
        <taxon>Actinomycetota</taxon>
        <taxon>Actinomycetes</taxon>
        <taxon>Pseudonocardiales</taxon>
        <taxon>Pseudonocardiaceae</taxon>
        <taxon>Saccharothrix</taxon>
    </lineage>
</organism>